<reference evidence="3" key="1">
    <citation type="submission" date="2021-05" db="EMBL/GenBank/DDBJ databases">
        <authorList>
            <person name="Stam R."/>
        </authorList>
    </citation>
    <scope>NUCLEOTIDE SEQUENCE</scope>
    <source>
        <strain evidence="3">CS162</strain>
    </source>
</reference>
<dbReference type="PANTHER" id="PTHR36091">
    <property type="entry name" value="ALTERED INHERITANCE OF MITOCHONDRIA PROTEIN 9, MITOCHONDRIAL"/>
    <property type="match status" value="1"/>
</dbReference>
<protein>
    <recommendedName>
        <fullName evidence="2">Aminoglycoside phosphotransferase domain-containing protein</fullName>
    </recommendedName>
</protein>
<gene>
    <name evidence="3" type="ORF">ALTATR162_LOCUS2550</name>
</gene>
<dbReference type="Pfam" id="PF01636">
    <property type="entry name" value="APH"/>
    <property type="match status" value="1"/>
</dbReference>
<dbReference type="Proteomes" id="UP000676310">
    <property type="component" value="Unassembled WGS sequence"/>
</dbReference>
<feature type="domain" description="Aminoglycoside phosphotransferase" evidence="2">
    <location>
        <begin position="124"/>
        <end position="201"/>
    </location>
</feature>
<dbReference type="GO" id="GO:0005739">
    <property type="term" value="C:mitochondrion"/>
    <property type="evidence" value="ECO:0007669"/>
    <property type="project" value="TreeGrafter"/>
</dbReference>
<dbReference type="InterPro" id="IPR002575">
    <property type="entry name" value="Aminoglycoside_PTrfase"/>
</dbReference>
<feature type="region of interest" description="Disordered" evidence="1">
    <location>
        <begin position="374"/>
        <end position="395"/>
    </location>
</feature>
<keyword evidence="4" id="KW-1185">Reference proteome</keyword>
<dbReference type="EMBL" id="CAJRGZ010000015">
    <property type="protein sequence ID" value="CAG5150106.1"/>
    <property type="molecule type" value="Genomic_DNA"/>
</dbReference>
<evidence type="ECO:0000313" key="4">
    <source>
        <dbReference type="Proteomes" id="UP000676310"/>
    </source>
</evidence>
<proteinExistence type="predicted"/>
<dbReference type="RefSeq" id="XP_043166091.1">
    <property type="nucleotide sequence ID" value="XM_043310156.1"/>
</dbReference>
<dbReference type="AlphaFoldDB" id="A0A8J2MXE4"/>
<dbReference type="GeneID" id="67014008"/>
<evidence type="ECO:0000256" key="1">
    <source>
        <dbReference type="SAM" id="MobiDB-lite"/>
    </source>
</evidence>
<dbReference type="SUPFAM" id="SSF56112">
    <property type="entry name" value="Protein kinase-like (PK-like)"/>
    <property type="match status" value="1"/>
</dbReference>
<dbReference type="InterPro" id="IPR051035">
    <property type="entry name" value="Mito_inheritance_9"/>
</dbReference>
<accession>A0A8J2MXE4</accession>
<organism evidence="3 4">
    <name type="scientific">Alternaria atra</name>
    <dbReference type="NCBI Taxonomy" id="119953"/>
    <lineage>
        <taxon>Eukaryota</taxon>
        <taxon>Fungi</taxon>
        <taxon>Dikarya</taxon>
        <taxon>Ascomycota</taxon>
        <taxon>Pezizomycotina</taxon>
        <taxon>Dothideomycetes</taxon>
        <taxon>Pleosporomycetidae</taxon>
        <taxon>Pleosporales</taxon>
        <taxon>Pleosporineae</taxon>
        <taxon>Pleosporaceae</taxon>
        <taxon>Alternaria</taxon>
        <taxon>Alternaria sect. Ulocladioides</taxon>
    </lineage>
</organism>
<dbReference type="OrthoDB" id="2968323at2759"/>
<dbReference type="Gene3D" id="3.90.1200.10">
    <property type="match status" value="1"/>
</dbReference>
<evidence type="ECO:0000313" key="3">
    <source>
        <dbReference type="EMBL" id="CAG5150106.1"/>
    </source>
</evidence>
<dbReference type="InterPro" id="IPR011009">
    <property type="entry name" value="Kinase-like_dom_sf"/>
</dbReference>
<feature type="compositionally biased region" description="Basic and acidic residues" evidence="1">
    <location>
        <begin position="380"/>
        <end position="395"/>
    </location>
</feature>
<dbReference type="PANTHER" id="PTHR36091:SF2">
    <property type="entry name" value="AMINOGLYCOSIDE PHOSPHOTRANSFERASE DOMAIN-CONTAINING PROTEIN"/>
    <property type="match status" value="1"/>
</dbReference>
<sequence length="395" mass="45798">MEEATGTQLGEVWGNMKLPSKLQIVEEIVAIEKKFLSLSFAHYGNLYIASDAFPGCVEVRVVGEVPELLKQEVATRFVIGPVADREFWHKERATMSVDRGPWEQLSEYLHAIRKREIDWLSRHAVSKPRGGLLAQSEAQRTPAAHIALYEKFLKVSDTLLPTGALAKPTLWHWDIHAPNIFVHEDLVTSLIDWQDVWIGPLFLQARQPRLARYTGEMLLRLPGTYESLTDQDERAKLRSQVQSSVVAYIYDDETKTANPMLDKVMQLPQWRTRRDAVDFSSNTWDGDIIPFRQCLIWIVRHWKEIEADMPCPIKFTDEEIQEHYRDGGRWNDIADFWDSLEGLVNRDGWTSNETYEQAREIFAQLREQGLLSLGGEERDEFEKGTRWAEQRTERD</sequence>
<name>A0A8J2MXE4_9PLEO</name>
<comment type="caution">
    <text evidence="3">The sequence shown here is derived from an EMBL/GenBank/DDBJ whole genome shotgun (WGS) entry which is preliminary data.</text>
</comment>
<evidence type="ECO:0000259" key="2">
    <source>
        <dbReference type="Pfam" id="PF01636"/>
    </source>
</evidence>